<dbReference type="Proteomes" id="UP000011014">
    <property type="component" value="Unassembled WGS sequence"/>
</dbReference>
<evidence type="ECO:0000256" key="1">
    <source>
        <dbReference type="SAM" id="MobiDB-lite"/>
    </source>
</evidence>
<dbReference type="EMBL" id="FN654445">
    <property type="protein sequence ID" value="CBY33749.1"/>
    <property type="molecule type" value="Genomic_DNA"/>
</dbReference>
<reference evidence="2" key="1">
    <citation type="journal article" date="2010" name="Science">
        <title>Plasticity of animal genome architecture unmasked by rapid evolution of a pelagic tunicate.</title>
        <authorList>
            <person name="Denoeud F."/>
            <person name="Henriet S."/>
            <person name="Mungpakdee S."/>
            <person name="Aury J.M."/>
            <person name="Da Silva C."/>
            <person name="Brinkmann H."/>
            <person name="Mikhaleva J."/>
            <person name="Olsen L.C."/>
            <person name="Jubin C."/>
            <person name="Canestro C."/>
            <person name="Bouquet J.M."/>
            <person name="Danks G."/>
            <person name="Poulain J."/>
            <person name="Campsteijn C."/>
            <person name="Adamski M."/>
            <person name="Cross I."/>
            <person name="Yadetie F."/>
            <person name="Muffato M."/>
            <person name="Louis A."/>
            <person name="Butcher S."/>
            <person name="Tsagkogeorga G."/>
            <person name="Konrad A."/>
            <person name="Singh S."/>
            <person name="Jensen M.F."/>
            <person name="Cong E.H."/>
            <person name="Eikeseth-Otteraa H."/>
            <person name="Noel B."/>
            <person name="Anthouard V."/>
            <person name="Porcel B.M."/>
            <person name="Kachouri-Lafond R."/>
            <person name="Nishino A."/>
            <person name="Ugolini M."/>
            <person name="Chourrout P."/>
            <person name="Nishida H."/>
            <person name="Aasland R."/>
            <person name="Huzurbazar S."/>
            <person name="Westhof E."/>
            <person name="Delsuc F."/>
            <person name="Lehrach H."/>
            <person name="Reinhardt R."/>
            <person name="Weissenbach J."/>
            <person name="Roy S.W."/>
            <person name="Artiguenave F."/>
            <person name="Postlethwait J.H."/>
            <person name="Manak J.R."/>
            <person name="Thompson E.M."/>
            <person name="Jaillon O."/>
            <person name="Du Pasquier L."/>
            <person name="Boudinot P."/>
            <person name="Liberles D.A."/>
            <person name="Volff J.N."/>
            <person name="Philippe H."/>
            <person name="Lenhard B."/>
            <person name="Roest Crollius H."/>
            <person name="Wincker P."/>
            <person name="Chourrout D."/>
        </authorList>
    </citation>
    <scope>NUCLEOTIDE SEQUENCE [LARGE SCALE GENOMIC DNA]</scope>
</reference>
<organism evidence="2">
    <name type="scientific">Oikopleura dioica</name>
    <name type="common">Tunicate</name>
    <dbReference type="NCBI Taxonomy" id="34765"/>
    <lineage>
        <taxon>Eukaryota</taxon>
        <taxon>Metazoa</taxon>
        <taxon>Chordata</taxon>
        <taxon>Tunicata</taxon>
        <taxon>Appendicularia</taxon>
        <taxon>Copelata</taxon>
        <taxon>Oikopleuridae</taxon>
        <taxon>Oikopleura</taxon>
    </lineage>
</organism>
<evidence type="ECO:0000313" key="2">
    <source>
        <dbReference type="EMBL" id="CBY33749.1"/>
    </source>
</evidence>
<sequence length="149" mass="17523">MCLLKIPSINYWLIFGHVVQPSLSFVVGDGQPEPGTVAQEQLPDSSDDEERKKEWKRRGQKLNLQKYRVDDKKALAVLEKMILRMGNDHIWGKTQRGENRKWHDFWPRHDRECHPELCPCRNVELSGNECKCRKCQRIKIDPLAREYPG</sequence>
<proteinExistence type="predicted"/>
<protein>
    <submittedName>
        <fullName evidence="2">Uncharacterized protein</fullName>
    </submittedName>
</protein>
<feature type="region of interest" description="Disordered" evidence="1">
    <location>
        <begin position="30"/>
        <end position="57"/>
    </location>
</feature>
<dbReference type="AlphaFoldDB" id="E4YDZ9"/>
<name>E4YDZ9_OIKDI</name>
<accession>E4YDZ9</accession>
<gene>
    <name evidence="2" type="ORF">GSOID_T00021694001</name>
</gene>